<dbReference type="Proteomes" id="UP001345963">
    <property type="component" value="Unassembled WGS sequence"/>
</dbReference>
<evidence type="ECO:0000313" key="3">
    <source>
        <dbReference type="Proteomes" id="UP001345963"/>
    </source>
</evidence>
<keyword evidence="3" id="KW-1185">Reference proteome</keyword>
<accession>A0ABU7AHT7</accession>
<gene>
    <name evidence="2" type="ORF">ATANTOWER_020778</name>
</gene>
<reference evidence="2 3" key="1">
    <citation type="submission" date="2021-07" db="EMBL/GenBank/DDBJ databases">
        <authorList>
            <person name="Palmer J.M."/>
        </authorList>
    </citation>
    <scope>NUCLEOTIDE SEQUENCE [LARGE SCALE GENOMIC DNA]</scope>
    <source>
        <strain evidence="2 3">AT_MEX2019</strain>
        <tissue evidence="2">Muscle</tissue>
    </source>
</reference>
<organism evidence="2 3">
    <name type="scientific">Ataeniobius toweri</name>
    <dbReference type="NCBI Taxonomy" id="208326"/>
    <lineage>
        <taxon>Eukaryota</taxon>
        <taxon>Metazoa</taxon>
        <taxon>Chordata</taxon>
        <taxon>Craniata</taxon>
        <taxon>Vertebrata</taxon>
        <taxon>Euteleostomi</taxon>
        <taxon>Actinopterygii</taxon>
        <taxon>Neopterygii</taxon>
        <taxon>Teleostei</taxon>
        <taxon>Neoteleostei</taxon>
        <taxon>Acanthomorphata</taxon>
        <taxon>Ovalentaria</taxon>
        <taxon>Atherinomorphae</taxon>
        <taxon>Cyprinodontiformes</taxon>
        <taxon>Goodeidae</taxon>
        <taxon>Ataeniobius</taxon>
    </lineage>
</organism>
<feature type="region of interest" description="Disordered" evidence="1">
    <location>
        <begin position="53"/>
        <end position="75"/>
    </location>
</feature>
<name>A0ABU7AHT7_9TELE</name>
<dbReference type="EMBL" id="JAHUTI010014261">
    <property type="protein sequence ID" value="MED6237208.1"/>
    <property type="molecule type" value="Genomic_DNA"/>
</dbReference>
<evidence type="ECO:0000313" key="2">
    <source>
        <dbReference type="EMBL" id="MED6237208.1"/>
    </source>
</evidence>
<evidence type="ECO:0000256" key="1">
    <source>
        <dbReference type="SAM" id="MobiDB-lite"/>
    </source>
</evidence>
<protein>
    <submittedName>
        <fullName evidence="2">Uncharacterized protein</fullName>
    </submittedName>
</protein>
<comment type="caution">
    <text evidence="2">The sequence shown here is derived from an EMBL/GenBank/DDBJ whole genome shotgun (WGS) entry which is preliminary data.</text>
</comment>
<proteinExistence type="predicted"/>
<sequence>MTTWKYWVNFDRLPSVINHTISLQTRKKSQSPQSIAKSAAVGTSTIQALHRTAEQKKNFADKRRRPAPEYRLSLN</sequence>